<dbReference type="GO" id="GO:0016757">
    <property type="term" value="F:glycosyltransferase activity"/>
    <property type="evidence" value="ECO:0007669"/>
    <property type="project" value="InterPro"/>
</dbReference>
<dbReference type="EMBL" id="APNK01000008">
    <property type="protein sequence ID" value="KEZ77865.1"/>
    <property type="molecule type" value="Genomic_DNA"/>
</dbReference>
<dbReference type="eggNOG" id="COG0438">
    <property type="taxonomic scope" value="Bacteria"/>
</dbReference>
<protein>
    <submittedName>
        <fullName evidence="3">Group 1 glycosyl transferase</fullName>
    </submittedName>
</protein>
<feature type="domain" description="Glycosyl transferase family 1" evidence="1">
    <location>
        <begin position="191"/>
        <end position="359"/>
    </location>
</feature>
<dbReference type="InterPro" id="IPR050194">
    <property type="entry name" value="Glycosyltransferase_grp1"/>
</dbReference>
<dbReference type="CDD" id="cd03794">
    <property type="entry name" value="GT4_WbuB-like"/>
    <property type="match status" value="1"/>
</dbReference>
<gene>
    <name evidence="3" type="ORF">C41B8_07457</name>
</gene>
<dbReference type="Gene3D" id="3.40.50.2000">
    <property type="entry name" value="Glycogen Phosphorylase B"/>
    <property type="match status" value="2"/>
</dbReference>
<dbReference type="RefSeq" id="WP_037336248.1">
    <property type="nucleotide sequence ID" value="NZ_APNK01000008.1"/>
</dbReference>
<organism evidence="3 4">
    <name type="scientific">Salinisphaera hydrothermalis (strain C41B8)</name>
    <dbReference type="NCBI Taxonomy" id="1304275"/>
    <lineage>
        <taxon>Bacteria</taxon>
        <taxon>Pseudomonadati</taxon>
        <taxon>Pseudomonadota</taxon>
        <taxon>Gammaproteobacteria</taxon>
        <taxon>Salinisphaerales</taxon>
        <taxon>Salinisphaeraceae</taxon>
        <taxon>Salinisphaera</taxon>
    </lineage>
</organism>
<dbReference type="PANTHER" id="PTHR45947">
    <property type="entry name" value="SULFOQUINOVOSYL TRANSFERASE SQD2"/>
    <property type="match status" value="1"/>
</dbReference>
<dbReference type="PANTHER" id="PTHR45947:SF3">
    <property type="entry name" value="SULFOQUINOVOSYL TRANSFERASE SQD2"/>
    <property type="match status" value="1"/>
</dbReference>
<accession>A0A084IMD1</accession>
<sequence length="394" mass="43314">MKILYHHRIGSKDGQYVHIEEMVDAFRADGHEVRVVGPEGFDQREFGGESGLVSRLKAGIPGSIYELLEVGYNALDYARLARAIREFRPDVIYERYNLSLLSGVMARRRLGIPLLLEVNAPLFAERSAYGGLKLAGLARWTERRAWRAADHVFAVTEVLAGQIVDAGVERSRITVTPNGINHQRFAPAIDSESAKKSLGLDPQAMVIGFVGFAREWHGLDAVIELLAEYGDARPLHFLLVGDGPATAQLKQQAARAGVADRLTVTGVVERDDVQRYVKAFDVAMLPNVVAYASPLKLFEYMACSKAILAPNQANLREILTHDHDAVLFEPGSRDAFKATMRRLIEDDDNRARLASNARATLVARDLSWAANARHVAEIADQLAEGRPSGIRGGG</sequence>
<dbReference type="OrthoDB" id="9764577at2"/>
<evidence type="ECO:0000313" key="3">
    <source>
        <dbReference type="EMBL" id="KEZ77865.1"/>
    </source>
</evidence>
<dbReference type="InterPro" id="IPR001296">
    <property type="entry name" value="Glyco_trans_1"/>
</dbReference>
<name>A0A084IMD1_SALHC</name>
<feature type="domain" description="Glycosyltransferase subfamily 4-like N-terminal" evidence="2">
    <location>
        <begin position="14"/>
        <end position="179"/>
    </location>
</feature>
<evidence type="ECO:0000259" key="1">
    <source>
        <dbReference type="Pfam" id="PF00534"/>
    </source>
</evidence>
<dbReference type="AlphaFoldDB" id="A0A084IMD1"/>
<dbReference type="Pfam" id="PF00534">
    <property type="entry name" value="Glycos_transf_1"/>
    <property type="match status" value="1"/>
</dbReference>
<reference evidence="3 4" key="1">
    <citation type="submission" date="2013-03" db="EMBL/GenBank/DDBJ databases">
        <title>Salinisphaera hydrothermalis C41B8 Genome Sequencing.</title>
        <authorList>
            <person name="Li C."/>
            <person name="Lai Q."/>
            <person name="Shao Z."/>
        </authorList>
    </citation>
    <scope>NUCLEOTIDE SEQUENCE [LARGE SCALE GENOMIC DNA]</scope>
    <source>
        <strain evidence="3 4">C41B8</strain>
    </source>
</reference>
<keyword evidence="3" id="KW-0808">Transferase</keyword>
<dbReference type="PATRIC" id="fig|1304275.5.peg.1523"/>
<dbReference type="Pfam" id="PF13579">
    <property type="entry name" value="Glyco_trans_4_4"/>
    <property type="match status" value="1"/>
</dbReference>
<proteinExistence type="predicted"/>
<evidence type="ECO:0000259" key="2">
    <source>
        <dbReference type="Pfam" id="PF13579"/>
    </source>
</evidence>
<dbReference type="SUPFAM" id="SSF53756">
    <property type="entry name" value="UDP-Glycosyltransferase/glycogen phosphorylase"/>
    <property type="match status" value="1"/>
</dbReference>
<dbReference type="InterPro" id="IPR028098">
    <property type="entry name" value="Glyco_trans_4-like_N"/>
</dbReference>
<keyword evidence="4" id="KW-1185">Reference proteome</keyword>
<dbReference type="STRING" id="1304275.C41B8_07457"/>
<comment type="caution">
    <text evidence="3">The sequence shown here is derived from an EMBL/GenBank/DDBJ whole genome shotgun (WGS) entry which is preliminary data.</text>
</comment>
<dbReference type="Proteomes" id="UP000028302">
    <property type="component" value="Unassembled WGS sequence"/>
</dbReference>
<evidence type="ECO:0000313" key="4">
    <source>
        <dbReference type="Proteomes" id="UP000028302"/>
    </source>
</evidence>